<organism evidence="10 11">
    <name type="scientific">Ajellomyces capsulatus</name>
    <name type="common">Darling's disease fungus</name>
    <name type="synonym">Histoplasma capsulatum</name>
    <dbReference type="NCBI Taxonomy" id="5037"/>
    <lineage>
        <taxon>Eukaryota</taxon>
        <taxon>Fungi</taxon>
        <taxon>Dikarya</taxon>
        <taxon>Ascomycota</taxon>
        <taxon>Pezizomycotina</taxon>
        <taxon>Eurotiomycetes</taxon>
        <taxon>Eurotiomycetidae</taxon>
        <taxon>Onygenales</taxon>
        <taxon>Ajellomycetaceae</taxon>
        <taxon>Histoplasma</taxon>
    </lineage>
</organism>
<dbReference type="GO" id="GO:0005524">
    <property type="term" value="F:ATP binding"/>
    <property type="evidence" value="ECO:0007669"/>
    <property type="project" value="UniProtKB-UniRule"/>
</dbReference>
<dbReference type="InterPro" id="IPR043129">
    <property type="entry name" value="ATPase_NBD"/>
</dbReference>
<dbReference type="PANTHER" id="PTHR19443">
    <property type="entry name" value="HEXOKINASE"/>
    <property type="match status" value="1"/>
</dbReference>
<dbReference type="VEuPathDB" id="FungiDB:I7I51_02443"/>
<feature type="domain" description="Hexokinase C-terminal" evidence="9">
    <location>
        <begin position="263"/>
        <end position="445"/>
    </location>
</feature>
<dbReference type="InterPro" id="IPR022672">
    <property type="entry name" value="Hexokinase_N"/>
</dbReference>
<keyword evidence="3 6" id="KW-0547">Nucleotide-binding</keyword>
<comment type="similarity">
    <text evidence="1 6">Belongs to the hexokinase family.</text>
</comment>
<keyword evidence="5 6" id="KW-0067">ATP-binding</keyword>
<dbReference type="EMBL" id="CP069112">
    <property type="protein sequence ID" value="QSS62704.1"/>
    <property type="molecule type" value="Genomic_DNA"/>
</dbReference>
<feature type="compositionally biased region" description="Low complexity" evidence="7">
    <location>
        <begin position="458"/>
        <end position="476"/>
    </location>
</feature>
<accession>A0A8A1MDM4</accession>
<feature type="region of interest" description="Disordered" evidence="7">
    <location>
        <begin position="454"/>
        <end position="504"/>
    </location>
</feature>
<feature type="domain" description="Hexokinase N-terminal" evidence="8">
    <location>
        <begin position="77"/>
        <end position="256"/>
    </location>
</feature>
<evidence type="ECO:0000313" key="10">
    <source>
        <dbReference type="EMBL" id="QSS62704.1"/>
    </source>
</evidence>
<dbReference type="GO" id="GO:0005536">
    <property type="term" value="F:D-glucose binding"/>
    <property type="evidence" value="ECO:0007669"/>
    <property type="project" value="InterPro"/>
</dbReference>
<protein>
    <recommendedName>
        <fullName evidence="6">Phosphotransferase</fullName>
        <ecNumber evidence="6">2.7.1.-</ecNumber>
    </recommendedName>
</protein>
<dbReference type="AlphaFoldDB" id="A0A8A1MDM4"/>
<dbReference type="GO" id="GO:0005829">
    <property type="term" value="C:cytosol"/>
    <property type="evidence" value="ECO:0007669"/>
    <property type="project" value="TreeGrafter"/>
</dbReference>
<dbReference type="Proteomes" id="UP000663671">
    <property type="component" value="Chromosome 7"/>
</dbReference>
<feature type="region of interest" description="Disordered" evidence="7">
    <location>
        <begin position="31"/>
        <end position="55"/>
    </location>
</feature>
<dbReference type="EC" id="2.7.1.-" evidence="6"/>
<evidence type="ECO:0000256" key="5">
    <source>
        <dbReference type="ARBA" id="ARBA00022840"/>
    </source>
</evidence>
<evidence type="ECO:0000259" key="9">
    <source>
        <dbReference type="Pfam" id="PF03727"/>
    </source>
</evidence>
<dbReference type="GO" id="GO:0019158">
    <property type="term" value="F:mannokinase activity"/>
    <property type="evidence" value="ECO:0007669"/>
    <property type="project" value="TreeGrafter"/>
</dbReference>
<dbReference type="UniPathway" id="UPA00109">
    <property type="reaction ID" value="UER00180"/>
</dbReference>
<feature type="region of interest" description="Disordered" evidence="7">
    <location>
        <begin position="560"/>
        <end position="580"/>
    </location>
</feature>
<evidence type="ECO:0000313" key="11">
    <source>
        <dbReference type="Proteomes" id="UP000663671"/>
    </source>
</evidence>
<evidence type="ECO:0000256" key="6">
    <source>
        <dbReference type="RuleBase" id="RU362007"/>
    </source>
</evidence>
<reference evidence="10" key="1">
    <citation type="submission" date="2021-01" db="EMBL/GenBank/DDBJ databases">
        <title>Chromosome-level genome assembly of a human fungal pathogen reveals clustering of transcriptionally co-regulated genes.</title>
        <authorList>
            <person name="Voorhies M."/>
            <person name="Cohen S."/>
            <person name="Shea T.P."/>
            <person name="Petrus S."/>
            <person name="Munoz J.F."/>
            <person name="Poplawski S."/>
            <person name="Goldman W.E."/>
            <person name="Michael T."/>
            <person name="Cuomo C.A."/>
            <person name="Sil A."/>
            <person name="Beyhan S."/>
        </authorList>
    </citation>
    <scope>NUCLEOTIDE SEQUENCE</scope>
    <source>
        <strain evidence="10">WU24</strain>
    </source>
</reference>
<dbReference type="GO" id="GO:0005739">
    <property type="term" value="C:mitochondrion"/>
    <property type="evidence" value="ECO:0007669"/>
    <property type="project" value="TreeGrafter"/>
</dbReference>
<dbReference type="InterPro" id="IPR001312">
    <property type="entry name" value="Hexokinase"/>
</dbReference>
<dbReference type="GO" id="GO:0006006">
    <property type="term" value="P:glucose metabolic process"/>
    <property type="evidence" value="ECO:0007669"/>
    <property type="project" value="TreeGrafter"/>
</dbReference>
<dbReference type="Gene3D" id="3.40.367.20">
    <property type="match status" value="1"/>
</dbReference>
<sequence>MAGTIARVNRRMRAFFRNIMTLLKRMMTFPSQLGESSDSRQDSLSNSSKRRRRTLDDLSQEVERLFTGHLNVSNLLSMSNKIRAQIDICAKTSPVCMLPSFNHTLPTGKESGTYLAMDLGGSTFRVALVELSGGGKMRIVRMVSSIIDETVKLLEGKAFFAWMAEKIEEMLSRGEEKYGMDSMPLPIGLSWSFPIDQTSIRSGRVIAMGKGFRCSNGTVGDDLSELITEACRERNLNVRIDAIVNDSSSTLLSRAYEDSSTRVSLILGTGTNAAIHYPVHAIGIDKFGTRPAEWFAQADHVIVNTELSMFGGGGVLPTTRWDDILNQTHLRPDYQPLEYMCTGRYLGEIVRLIIVEAVKKGGLFGGSLPESLRSPYTFDTSIAAHIQDDTSPSLTSSSAYLQKHHSFVTAPSLVDLQFLQQICTFVTRRAAAYLAASIHALWCLRNSSEAATLPPTPDSVISSSSPNDNSHGNDNPELSNDLNKNPTNNTAATAATATTATTTTTTATATTTNTTIAPTIDYSTQNVTIACDGSVINKYPGFYDQCQQYLNDLTLERDPSWHSRPISPPPESGATSPSQKVMTSVVASPSITLEKANESALFGAAVAVAVAVSEQ</sequence>
<dbReference type="GO" id="GO:0008865">
    <property type="term" value="F:fructokinase activity"/>
    <property type="evidence" value="ECO:0007669"/>
    <property type="project" value="TreeGrafter"/>
</dbReference>
<dbReference type="PRINTS" id="PR00475">
    <property type="entry name" value="HEXOKINASE"/>
</dbReference>
<keyword evidence="4 6" id="KW-0418">Kinase</keyword>
<dbReference type="InterPro" id="IPR022673">
    <property type="entry name" value="Hexokinase_C"/>
</dbReference>
<evidence type="ECO:0000256" key="4">
    <source>
        <dbReference type="ARBA" id="ARBA00022777"/>
    </source>
</evidence>
<dbReference type="PROSITE" id="PS51748">
    <property type="entry name" value="HEXOKINASE_2"/>
    <property type="match status" value="1"/>
</dbReference>
<name>A0A8A1MDM4_AJECA</name>
<evidence type="ECO:0000256" key="3">
    <source>
        <dbReference type="ARBA" id="ARBA00022741"/>
    </source>
</evidence>
<evidence type="ECO:0000256" key="2">
    <source>
        <dbReference type="ARBA" id="ARBA00022679"/>
    </source>
</evidence>
<dbReference type="Pfam" id="PF00349">
    <property type="entry name" value="Hexokinase_1"/>
    <property type="match status" value="1"/>
</dbReference>
<dbReference type="Gene3D" id="3.30.420.40">
    <property type="match status" value="1"/>
</dbReference>
<dbReference type="PANTHER" id="PTHR19443:SF24">
    <property type="entry name" value="PHOSPHOTRANSFERASE"/>
    <property type="match status" value="1"/>
</dbReference>
<dbReference type="GO" id="GO:0001678">
    <property type="term" value="P:intracellular glucose homeostasis"/>
    <property type="evidence" value="ECO:0007669"/>
    <property type="project" value="InterPro"/>
</dbReference>
<feature type="domain" description="Hexokinase C-terminal" evidence="9">
    <location>
        <begin position="500"/>
        <end position="610"/>
    </location>
</feature>
<keyword evidence="6" id="KW-0324">Glycolysis</keyword>
<feature type="compositionally biased region" description="Low complexity" evidence="7">
    <location>
        <begin position="487"/>
        <end position="504"/>
    </location>
</feature>
<proteinExistence type="inferred from homology"/>
<dbReference type="GO" id="GO:0006013">
    <property type="term" value="P:mannose metabolic process"/>
    <property type="evidence" value="ECO:0007669"/>
    <property type="project" value="TreeGrafter"/>
</dbReference>
<dbReference type="SUPFAM" id="SSF53067">
    <property type="entry name" value="Actin-like ATPase domain"/>
    <property type="match status" value="2"/>
</dbReference>
<dbReference type="GO" id="GO:0004340">
    <property type="term" value="F:glucokinase activity"/>
    <property type="evidence" value="ECO:0007669"/>
    <property type="project" value="TreeGrafter"/>
</dbReference>
<dbReference type="OrthoDB" id="419537at2759"/>
<evidence type="ECO:0000256" key="1">
    <source>
        <dbReference type="ARBA" id="ARBA00009225"/>
    </source>
</evidence>
<dbReference type="Pfam" id="PF03727">
    <property type="entry name" value="Hexokinase_2"/>
    <property type="match status" value="2"/>
</dbReference>
<evidence type="ECO:0000259" key="8">
    <source>
        <dbReference type="Pfam" id="PF00349"/>
    </source>
</evidence>
<gene>
    <name evidence="10" type="ORF">I7I51_02443</name>
</gene>
<keyword evidence="2 6" id="KW-0808">Transferase</keyword>
<evidence type="ECO:0000256" key="7">
    <source>
        <dbReference type="SAM" id="MobiDB-lite"/>
    </source>
</evidence>
<feature type="compositionally biased region" description="Polar residues" evidence="7">
    <location>
        <begin position="477"/>
        <end position="486"/>
    </location>
</feature>
<dbReference type="GO" id="GO:0006096">
    <property type="term" value="P:glycolytic process"/>
    <property type="evidence" value="ECO:0007669"/>
    <property type="project" value="UniProtKB-UniPathway"/>
</dbReference>